<feature type="domain" description="Lipid/polyisoprenoid-binding YceI-like" evidence="2">
    <location>
        <begin position="23"/>
        <end position="185"/>
    </location>
</feature>
<dbReference type="Gene3D" id="2.40.128.110">
    <property type="entry name" value="Lipid/polyisoprenoid-binding, YceI-like"/>
    <property type="match status" value="1"/>
</dbReference>
<organism evidence="3 4">
    <name type="scientific">Flavobacterium myungsuense</name>
    <dbReference type="NCBI Taxonomy" id="651823"/>
    <lineage>
        <taxon>Bacteria</taxon>
        <taxon>Pseudomonadati</taxon>
        <taxon>Bacteroidota</taxon>
        <taxon>Flavobacteriia</taxon>
        <taxon>Flavobacteriales</taxon>
        <taxon>Flavobacteriaceae</taxon>
        <taxon>Flavobacterium</taxon>
    </lineage>
</organism>
<comment type="caution">
    <text evidence="3">The sequence shown here is derived from an EMBL/GenBank/DDBJ whole genome shotgun (WGS) entry which is preliminary data.</text>
</comment>
<protein>
    <submittedName>
        <fullName evidence="3">YceI family protein</fullName>
    </submittedName>
</protein>
<dbReference type="SMART" id="SM00867">
    <property type="entry name" value="YceI"/>
    <property type="match status" value="1"/>
</dbReference>
<dbReference type="RefSeq" id="WP_379759335.1">
    <property type="nucleotide sequence ID" value="NZ_JBHSYB010000067.1"/>
</dbReference>
<dbReference type="SUPFAM" id="SSF101874">
    <property type="entry name" value="YceI-like"/>
    <property type="match status" value="1"/>
</dbReference>
<dbReference type="PANTHER" id="PTHR34406:SF1">
    <property type="entry name" value="PROTEIN YCEI"/>
    <property type="match status" value="1"/>
</dbReference>
<accession>A0ABW3J758</accession>
<dbReference type="Pfam" id="PF04264">
    <property type="entry name" value="YceI"/>
    <property type="match status" value="1"/>
</dbReference>
<evidence type="ECO:0000259" key="2">
    <source>
        <dbReference type="SMART" id="SM00867"/>
    </source>
</evidence>
<dbReference type="Proteomes" id="UP001597051">
    <property type="component" value="Unassembled WGS sequence"/>
</dbReference>
<evidence type="ECO:0000313" key="4">
    <source>
        <dbReference type="Proteomes" id="UP001597051"/>
    </source>
</evidence>
<keyword evidence="1" id="KW-0732">Signal</keyword>
<evidence type="ECO:0000256" key="1">
    <source>
        <dbReference type="SAM" id="SignalP"/>
    </source>
</evidence>
<evidence type="ECO:0000313" key="3">
    <source>
        <dbReference type="EMBL" id="MFD0985397.1"/>
    </source>
</evidence>
<proteinExistence type="predicted"/>
<reference evidence="4" key="1">
    <citation type="journal article" date="2019" name="Int. J. Syst. Evol. Microbiol.">
        <title>The Global Catalogue of Microorganisms (GCM) 10K type strain sequencing project: providing services to taxonomists for standard genome sequencing and annotation.</title>
        <authorList>
            <consortium name="The Broad Institute Genomics Platform"/>
            <consortium name="The Broad Institute Genome Sequencing Center for Infectious Disease"/>
            <person name="Wu L."/>
            <person name="Ma J."/>
        </authorList>
    </citation>
    <scope>NUCLEOTIDE SEQUENCE [LARGE SCALE GENOMIC DNA]</scope>
    <source>
        <strain evidence="4">CECT 7649</strain>
    </source>
</reference>
<keyword evidence="4" id="KW-1185">Reference proteome</keyword>
<dbReference type="PANTHER" id="PTHR34406">
    <property type="entry name" value="PROTEIN YCEI"/>
    <property type="match status" value="1"/>
</dbReference>
<feature type="chain" id="PRO_5046754251" evidence="1">
    <location>
        <begin position="20"/>
        <end position="185"/>
    </location>
</feature>
<dbReference type="InterPro" id="IPR007372">
    <property type="entry name" value="Lipid/polyisoprenoid-bd_YceI"/>
</dbReference>
<sequence>MKKFIFMVLALYANSSLYAQITGINLQESIITWNGKKVTGAHEGTISFKEGFFIYENDKIVGGDFIVDMTTLSNTDQTGKHKLELEKNLKSFNFFNTGDFKTSQLVFKSIIDKGKNLYKVTADLTIKGITNSVKFDLILNKEGATAKLKVDRTKYGIQYGSGTFFDDIGDWTIYEEFDLNIDIKF</sequence>
<dbReference type="EMBL" id="JBHTIZ010000046">
    <property type="protein sequence ID" value="MFD0985397.1"/>
    <property type="molecule type" value="Genomic_DNA"/>
</dbReference>
<feature type="signal peptide" evidence="1">
    <location>
        <begin position="1"/>
        <end position="19"/>
    </location>
</feature>
<name>A0ABW3J758_9FLAO</name>
<gene>
    <name evidence="3" type="ORF">ACFQ0S_13020</name>
</gene>
<dbReference type="InterPro" id="IPR036761">
    <property type="entry name" value="TTHA0802/YceI-like_sf"/>
</dbReference>